<dbReference type="PROSITE" id="PS50244">
    <property type="entry name" value="S5A_REDUCTASE"/>
    <property type="match status" value="1"/>
</dbReference>
<feature type="transmembrane region" description="Helical" evidence="12">
    <location>
        <begin position="313"/>
        <end position="330"/>
    </location>
</feature>
<evidence type="ECO:0000259" key="13">
    <source>
        <dbReference type="Pfam" id="PF02544"/>
    </source>
</evidence>
<gene>
    <name evidence="14" type="ORF">Cni_G08731</name>
</gene>
<evidence type="ECO:0000256" key="5">
    <source>
        <dbReference type="ARBA" id="ARBA00022692"/>
    </source>
</evidence>
<reference evidence="14 15" key="1">
    <citation type="submission" date="2023-10" db="EMBL/GenBank/DDBJ databases">
        <title>Chromosome-scale genome assembly provides insights into flower coloration mechanisms of Canna indica.</title>
        <authorList>
            <person name="Li C."/>
        </authorList>
    </citation>
    <scope>NUCLEOTIDE SEQUENCE [LARGE SCALE GENOMIC DNA]</scope>
    <source>
        <tissue evidence="14">Flower</tissue>
    </source>
</reference>
<keyword evidence="8 12" id="KW-0472">Membrane</keyword>
<feature type="transmembrane region" description="Helical" evidence="12">
    <location>
        <begin position="215"/>
        <end position="235"/>
    </location>
</feature>
<keyword evidence="7" id="KW-0560">Oxidoreductase</keyword>
<dbReference type="Gene3D" id="1.20.120.1630">
    <property type="match status" value="1"/>
</dbReference>
<proteinExistence type="inferred from homology"/>
<dbReference type="FunFam" id="1.20.120.1630:FF:000002">
    <property type="entry name" value="Steroid 5 alpha-reductase 1"/>
    <property type="match status" value="1"/>
</dbReference>
<evidence type="ECO:0000256" key="9">
    <source>
        <dbReference type="ARBA" id="ARBA00037910"/>
    </source>
</evidence>
<dbReference type="InterPro" id="IPR001104">
    <property type="entry name" value="3-oxo-5_a-steroid_4-DH_C"/>
</dbReference>
<comment type="pathway">
    <text evidence="9">Plant hormone biosynthesis; brassinosteroid biosynthesis.</text>
</comment>
<dbReference type="GO" id="GO:0047751">
    <property type="term" value="F:3-oxo-5-alpha-steroid 4-dehydrogenase (NADP+) activity"/>
    <property type="evidence" value="ECO:0007669"/>
    <property type="project" value="UniProtKB-EC"/>
</dbReference>
<dbReference type="AlphaFoldDB" id="A0AAQ3K320"/>
<feature type="transmembrane region" description="Helical" evidence="12">
    <location>
        <begin position="373"/>
        <end position="391"/>
    </location>
</feature>
<keyword evidence="5 12" id="KW-0812">Transmembrane</keyword>
<dbReference type="PANTHER" id="PTHR10556:SF43">
    <property type="entry name" value="STEROID 5-ALPHA-REDUCTASE DET2"/>
    <property type="match status" value="1"/>
</dbReference>
<comment type="pathway">
    <text evidence="11">Steroid biosynthesis.</text>
</comment>
<evidence type="ECO:0000256" key="11">
    <source>
        <dbReference type="ARBA" id="ARBA00060577"/>
    </source>
</evidence>
<organism evidence="14 15">
    <name type="scientific">Canna indica</name>
    <name type="common">Indian-shot</name>
    <dbReference type="NCBI Taxonomy" id="4628"/>
    <lineage>
        <taxon>Eukaryota</taxon>
        <taxon>Viridiplantae</taxon>
        <taxon>Streptophyta</taxon>
        <taxon>Embryophyta</taxon>
        <taxon>Tracheophyta</taxon>
        <taxon>Spermatophyta</taxon>
        <taxon>Magnoliopsida</taxon>
        <taxon>Liliopsida</taxon>
        <taxon>Zingiberales</taxon>
        <taxon>Cannaceae</taxon>
        <taxon>Canna</taxon>
    </lineage>
</organism>
<comment type="pathway">
    <text evidence="2">Hormone biosynthesis.</text>
</comment>
<dbReference type="GO" id="GO:0016020">
    <property type="term" value="C:membrane"/>
    <property type="evidence" value="ECO:0007669"/>
    <property type="project" value="UniProtKB-SubCell"/>
</dbReference>
<sequence>MSQTLAFTRYFANSESEGSDPCILRPLGWSEPAVGILKLNSDASWALDACGIGLVVRSHDGACLGAASLAASGDSILVLEAMAVKEVKRPLRSIQKGKRSTASSQSYFATPAALYSPKSPSAIAASSRLLKLLRRGPPSASGTTTATATLAEKRKVERAKKKQIMEQLEDTNLFWRALFSLYVMCPLTVLSLQFLTAPYGKHVQPGWGPCLPAPLAWFLMESPTLWLTVLLFPYGHNCSNPIALFVLSLYLLHYVHRTIIYPLRLQFSSKIKPKGFPLFIALSAFAFNLLNAYLQSRSISHYANYPSLSNTGLLWICRVVAGVLIFFWGMKVNISSDLELVRLKAQGGGYKIPKGGWFELVCSPNYLGEMMEWLGWAIIAWSPAALGFFLYTCSNLGPRAKAHLQWYREKFGSDYPKSRKAVIPFIY</sequence>
<comment type="catalytic activity">
    <reaction evidence="10">
        <text>a 3-oxo-5alpha-steroid + NADP(+) = a 3-oxo-Delta(4)-steroid + NADPH + H(+)</text>
        <dbReference type="Rhea" id="RHEA:54384"/>
        <dbReference type="ChEBI" id="CHEBI:13601"/>
        <dbReference type="ChEBI" id="CHEBI:15378"/>
        <dbReference type="ChEBI" id="CHEBI:47909"/>
        <dbReference type="ChEBI" id="CHEBI:57783"/>
        <dbReference type="ChEBI" id="CHEBI:58349"/>
        <dbReference type="EC" id="1.3.1.22"/>
    </reaction>
</comment>
<accession>A0AAQ3K320</accession>
<evidence type="ECO:0000256" key="2">
    <source>
        <dbReference type="ARBA" id="ARBA00004972"/>
    </source>
</evidence>
<feature type="transmembrane region" description="Helical" evidence="12">
    <location>
        <begin position="275"/>
        <end position="293"/>
    </location>
</feature>
<dbReference type="PANTHER" id="PTHR10556">
    <property type="entry name" value="3-OXO-5-ALPHA-STEROID 4-DEHYDROGENASE"/>
    <property type="match status" value="1"/>
</dbReference>
<evidence type="ECO:0000256" key="1">
    <source>
        <dbReference type="ARBA" id="ARBA00004141"/>
    </source>
</evidence>
<feature type="transmembrane region" description="Helical" evidence="12">
    <location>
        <begin position="242"/>
        <end position="263"/>
    </location>
</feature>
<dbReference type="Proteomes" id="UP001327560">
    <property type="component" value="Chromosome 3"/>
</dbReference>
<comment type="similarity">
    <text evidence="3">Belongs to the steroid 5-alpha reductase family.</text>
</comment>
<dbReference type="Pfam" id="PF02544">
    <property type="entry name" value="Steroid_dh"/>
    <property type="match status" value="1"/>
</dbReference>
<dbReference type="EC" id="1.3.1.22" evidence="4"/>
<protein>
    <recommendedName>
        <fullName evidence="4">3-oxo-5alpha-steroid 4-dehydrogenase (NADP(+))</fullName>
        <ecNumber evidence="4">1.3.1.22</ecNumber>
    </recommendedName>
</protein>
<feature type="transmembrane region" description="Helical" evidence="12">
    <location>
        <begin position="173"/>
        <end position="195"/>
    </location>
</feature>
<name>A0AAQ3K320_9LILI</name>
<evidence type="ECO:0000256" key="10">
    <source>
        <dbReference type="ARBA" id="ARBA00048164"/>
    </source>
</evidence>
<dbReference type="EMBL" id="CP136892">
    <property type="protein sequence ID" value="WOL00020.1"/>
    <property type="molecule type" value="Genomic_DNA"/>
</dbReference>
<evidence type="ECO:0000256" key="3">
    <source>
        <dbReference type="ARBA" id="ARBA00007742"/>
    </source>
</evidence>
<evidence type="ECO:0000256" key="4">
    <source>
        <dbReference type="ARBA" id="ARBA00012049"/>
    </source>
</evidence>
<comment type="subcellular location">
    <subcellularLocation>
        <location evidence="1">Membrane</location>
        <topology evidence="1">Multi-pass membrane protein</topology>
    </subcellularLocation>
</comment>
<feature type="domain" description="3-oxo-5-alpha-steroid 4-dehydrogenase C-terminal" evidence="13">
    <location>
        <begin position="275"/>
        <end position="427"/>
    </location>
</feature>
<keyword evidence="15" id="KW-1185">Reference proteome</keyword>
<dbReference type="GO" id="GO:0016132">
    <property type="term" value="P:brassinosteroid biosynthetic process"/>
    <property type="evidence" value="ECO:0007669"/>
    <property type="project" value="TreeGrafter"/>
</dbReference>
<evidence type="ECO:0000256" key="7">
    <source>
        <dbReference type="ARBA" id="ARBA00023002"/>
    </source>
</evidence>
<evidence type="ECO:0000313" key="14">
    <source>
        <dbReference type="EMBL" id="WOL00020.1"/>
    </source>
</evidence>
<evidence type="ECO:0000256" key="6">
    <source>
        <dbReference type="ARBA" id="ARBA00022989"/>
    </source>
</evidence>
<keyword evidence="6 12" id="KW-1133">Transmembrane helix</keyword>
<dbReference type="InterPro" id="IPR039357">
    <property type="entry name" value="SRD5A/TECR"/>
</dbReference>
<evidence type="ECO:0000256" key="12">
    <source>
        <dbReference type="SAM" id="Phobius"/>
    </source>
</evidence>
<evidence type="ECO:0000313" key="15">
    <source>
        <dbReference type="Proteomes" id="UP001327560"/>
    </source>
</evidence>
<evidence type="ECO:0000256" key="8">
    <source>
        <dbReference type="ARBA" id="ARBA00023136"/>
    </source>
</evidence>